<gene>
    <name evidence="1" type="ORF">Tci_925360</name>
</gene>
<reference evidence="1" key="1">
    <citation type="journal article" date="2019" name="Sci. Rep.">
        <title>Draft genome of Tanacetum cinerariifolium, the natural source of mosquito coil.</title>
        <authorList>
            <person name="Yamashiro T."/>
            <person name="Shiraishi A."/>
            <person name="Satake H."/>
            <person name="Nakayama K."/>
        </authorList>
    </citation>
    <scope>NUCLEOTIDE SEQUENCE</scope>
</reference>
<sequence>MAIRQLLQDAGRVAAAAEGNIDVAATGLEVERVEALGQHHGAVVGSIVGAGGELAHRAGAGAPGVSGET</sequence>
<organism evidence="1">
    <name type="scientific">Tanacetum cinerariifolium</name>
    <name type="common">Dalmatian daisy</name>
    <name type="synonym">Chrysanthemum cinerariifolium</name>
    <dbReference type="NCBI Taxonomy" id="118510"/>
    <lineage>
        <taxon>Eukaryota</taxon>
        <taxon>Viridiplantae</taxon>
        <taxon>Streptophyta</taxon>
        <taxon>Embryophyta</taxon>
        <taxon>Tracheophyta</taxon>
        <taxon>Spermatophyta</taxon>
        <taxon>Magnoliopsida</taxon>
        <taxon>eudicotyledons</taxon>
        <taxon>Gunneridae</taxon>
        <taxon>Pentapetalae</taxon>
        <taxon>asterids</taxon>
        <taxon>campanulids</taxon>
        <taxon>Asterales</taxon>
        <taxon>Asteraceae</taxon>
        <taxon>Asteroideae</taxon>
        <taxon>Anthemideae</taxon>
        <taxon>Anthemidinae</taxon>
        <taxon>Tanacetum</taxon>
    </lineage>
</organism>
<evidence type="ECO:0000313" key="1">
    <source>
        <dbReference type="EMBL" id="GFD53391.1"/>
    </source>
</evidence>
<proteinExistence type="predicted"/>
<feature type="non-terminal residue" evidence="1">
    <location>
        <position position="69"/>
    </location>
</feature>
<name>A0A699X990_TANCI</name>
<comment type="caution">
    <text evidence="1">The sequence shown here is derived from an EMBL/GenBank/DDBJ whole genome shotgun (WGS) entry which is preliminary data.</text>
</comment>
<protein>
    <submittedName>
        <fullName evidence="1">Uncharacterized protein</fullName>
    </submittedName>
</protein>
<dbReference type="AlphaFoldDB" id="A0A699X990"/>
<dbReference type="EMBL" id="BKCJ011793640">
    <property type="protein sequence ID" value="GFD53391.1"/>
    <property type="molecule type" value="Genomic_DNA"/>
</dbReference>
<accession>A0A699X990</accession>